<accession>A0A8H4U0X6</accession>
<dbReference type="OrthoDB" id="3832628at2759"/>
<reference evidence="2" key="2">
    <citation type="submission" date="2020-05" db="EMBL/GenBank/DDBJ databases">
        <authorList>
            <person name="Kim H.-S."/>
            <person name="Proctor R.H."/>
            <person name="Brown D.W."/>
        </authorList>
    </citation>
    <scope>NUCLEOTIDE SEQUENCE</scope>
    <source>
        <strain evidence="2">NRRL 20472</strain>
    </source>
</reference>
<dbReference type="Gene3D" id="2.60.40.640">
    <property type="match status" value="1"/>
</dbReference>
<sequence>MTGLSQLIRPRALTPPLFKKKLQEPKGTIPASLDCHIDTSPIIILNDGDDSDSSTITGSLLFDVTEDAVEVESLYAVLRVHVVHKKPFKKGCKDCKHQLTELKRCQFVKTTTVLDRNTHSFPFSYRIPSYVPPSMDTSIVSVSYEFEAVASIRRKGQLSKTPEVIKLNRLLPVARSISVPDSPSRSSRIFQSAGIEVGCSFGPVVDPSSKNTASLTMTGLRSCPGNGDNVQFWRICKGTWALEETTKTTAMPCTHHAQQDGASREEGQAQKKTSILGDSTFYDGWTTNDDVGTLNMDFPFSIKKSAKYTQDTGDVGNTSVTHALVLELVLMKEYYPIGQPDQAVRTGAGRILRSEHRVVLSEYARHTNHTTEESLPCYQDLWPSPPVYKEEHAATE</sequence>
<evidence type="ECO:0000313" key="3">
    <source>
        <dbReference type="Proteomes" id="UP000622797"/>
    </source>
</evidence>
<comment type="caution">
    <text evidence="2">The sequence shown here is derived from an EMBL/GenBank/DDBJ whole genome shotgun (WGS) entry which is preliminary data.</text>
</comment>
<dbReference type="EMBL" id="JABEXW010000236">
    <property type="protein sequence ID" value="KAF4967435.1"/>
    <property type="molecule type" value="Genomic_DNA"/>
</dbReference>
<evidence type="ECO:0000259" key="1">
    <source>
        <dbReference type="Pfam" id="PF13002"/>
    </source>
</evidence>
<protein>
    <recommendedName>
        <fullName evidence="1">LDB19 N-terminal domain-containing protein</fullName>
    </recommendedName>
</protein>
<dbReference type="InterPro" id="IPR014752">
    <property type="entry name" value="Arrestin-like_C"/>
</dbReference>
<dbReference type="InterPro" id="IPR014756">
    <property type="entry name" value="Ig_E-set"/>
</dbReference>
<dbReference type="InterPro" id="IPR024391">
    <property type="entry name" value="LDB19_N"/>
</dbReference>
<proteinExistence type="predicted"/>
<dbReference type="SUPFAM" id="SSF81296">
    <property type="entry name" value="E set domains"/>
    <property type="match status" value="1"/>
</dbReference>
<dbReference type="Pfam" id="PF13002">
    <property type="entry name" value="LDB19"/>
    <property type="match status" value="1"/>
</dbReference>
<keyword evidence="3" id="KW-1185">Reference proteome</keyword>
<feature type="domain" description="LDB19 N-terminal" evidence="1">
    <location>
        <begin position="81"/>
        <end position="258"/>
    </location>
</feature>
<dbReference type="AlphaFoldDB" id="A0A8H4U0X6"/>
<organism evidence="2 3">
    <name type="scientific">Fusarium sarcochroum</name>
    <dbReference type="NCBI Taxonomy" id="1208366"/>
    <lineage>
        <taxon>Eukaryota</taxon>
        <taxon>Fungi</taxon>
        <taxon>Dikarya</taxon>
        <taxon>Ascomycota</taxon>
        <taxon>Pezizomycotina</taxon>
        <taxon>Sordariomycetes</taxon>
        <taxon>Hypocreomycetidae</taxon>
        <taxon>Hypocreales</taxon>
        <taxon>Nectriaceae</taxon>
        <taxon>Fusarium</taxon>
        <taxon>Fusarium lateritium species complex</taxon>
    </lineage>
</organism>
<gene>
    <name evidence="2" type="ORF">FSARC_5008</name>
</gene>
<name>A0A8H4U0X6_9HYPO</name>
<evidence type="ECO:0000313" key="2">
    <source>
        <dbReference type="EMBL" id="KAF4967435.1"/>
    </source>
</evidence>
<reference evidence="2" key="1">
    <citation type="journal article" date="2020" name="BMC Genomics">
        <title>Correction to: Identification and distribution of gene clusters required for synthesis of sphingolipid metabolism inhibitors in diverse species of the filamentous fungus Fusarium.</title>
        <authorList>
            <person name="Kim H.S."/>
            <person name="Lohmar J.M."/>
            <person name="Busman M."/>
            <person name="Brown D.W."/>
            <person name="Naumann T.A."/>
            <person name="Divon H.H."/>
            <person name="Lysoe E."/>
            <person name="Uhlig S."/>
            <person name="Proctor R.H."/>
        </authorList>
    </citation>
    <scope>NUCLEOTIDE SEQUENCE</scope>
    <source>
        <strain evidence="2">NRRL 20472</strain>
    </source>
</reference>
<dbReference type="Proteomes" id="UP000622797">
    <property type="component" value="Unassembled WGS sequence"/>
</dbReference>